<evidence type="ECO:0000256" key="1">
    <source>
        <dbReference type="ARBA" id="ARBA00009437"/>
    </source>
</evidence>
<keyword evidence="7" id="KW-1185">Reference proteome</keyword>
<dbReference type="InterPro" id="IPR036390">
    <property type="entry name" value="WH_DNA-bd_sf"/>
</dbReference>
<keyword evidence="2" id="KW-0805">Transcription regulation</keyword>
<dbReference type="RefSeq" id="WP_184638441.1">
    <property type="nucleotide sequence ID" value="NZ_BAABKT010000038.1"/>
</dbReference>
<dbReference type="EMBL" id="JACHLY010000001">
    <property type="protein sequence ID" value="MBB6000787.1"/>
    <property type="molecule type" value="Genomic_DNA"/>
</dbReference>
<evidence type="ECO:0000259" key="5">
    <source>
        <dbReference type="PROSITE" id="PS50931"/>
    </source>
</evidence>
<evidence type="ECO:0000256" key="3">
    <source>
        <dbReference type="ARBA" id="ARBA00023125"/>
    </source>
</evidence>
<protein>
    <submittedName>
        <fullName evidence="6">DNA-binding transcriptional LysR family regulator</fullName>
    </submittedName>
</protein>
<dbReference type="GO" id="GO:0005829">
    <property type="term" value="C:cytosol"/>
    <property type="evidence" value="ECO:0007669"/>
    <property type="project" value="TreeGrafter"/>
</dbReference>
<comment type="similarity">
    <text evidence="1">Belongs to the LysR transcriptional regulatory family.</text>
</comment>
<dbReference type="FunFam" id="1.10.10.10:FF:000001">
    <property type="entry name" value="LysR family transcriptional regulator"/>
    <property type="match status" value="1"/>
</dbReference>
<dbReference type="SUPFAM" id="SSF46785">
    <property type="entry name" value="Winged helix' DNA-binding domain"/>
    <property type="match status" value="1"/>
</dbReference>
<feature type="domain" description="HTH lysR-type" evidence="5">
    <location>
        <begin position="1"/>
        <end position="58"/>
    </location>
</feature>
<dbReference type="PRINTS" id="PR00039">
    <property type="entry name" value="HTHLYSR"/>
</dbReference>
<reference evidence="6 7" key="1">
    <citation type="submission" date="2020-08" db="EMBL/GenBank/DDBJ databases">
        <title>Sequencing the genomes of 1000 actinobacteria strains.</title>
        <authorList>
            <person name="Klenk H.-P."/>
        </authorList>
    </citation>
    <scope>NUCLEOTIDE SEQUENCE [LARGE SCALE GENOMIC DNA]</scope>
    <source>
        <strain evidence="6 7">DSM 44593</strain>
    </source>
</reference>
<evidence type="ECO:0000256" key="4">
    <source>
        <dbReference type="ARBA" id="ARBA00023163"/>
    </source>
</evidence>
<dbReference type="Pfam" id="PF03466">
    <property type="entry name" value="LysR_substrate"/>
    <property type="match status" value="1"/>
</dbReference>
<dbReference type="GO" id="GO:0003677">
    <property type="term" value="F:DNA binding"/>
    <property type="evidence" value="ECO:0007669"/>
    <property type="project" value="UniProtKB-KW"/>
</dbReference>
<organism evidence="6 7">
    <name type="scientific">Streptomonospora salina</name>
    <dbReference type="NCBI Taxonomy" id="104205"/>
    <lineage>
        <taxon>Bacteria</taxon>
        <taxon>Bacillati</taxon>
        <taxon>Actinomycetota</taxon>
        <taxon>Actinomycetes</taxon>
        <taxon>Streptosporangiales</taxon>
        <taxon>Nocardiopsidaceae</taxon>
        <taxon>Streptomonospora</taxon>
    </lineage>
</organism>
<evidence type="ECO:0000256" key="2">
    <source>
        <dbReference type="ARBA" id="ARBA00023015"/>
    </source>
</evidence>
<evidence type="ECO:0000313" key="6">
    <source>
        <dbReference type="EMBL" id="MBB6000787.1"/>
    </source>
</evidence>
<dbReference type="InterPro" id="IPR000847">
    <property type="entry name" value="LysR_HTH_N"/>
</dbReference>
<sequence length="323" mass="34016">MLIRQFEYLVALARERHFARAAVACRVTQPALSAGIRKLESELGVPIVRRGHRFEGFTPEGERVLRWAMRILDERDHLAADVESVREGRIGTLRVGVLPEAAAAFGRAAAEFGARHPRVALSVRTMSAAEIRRGLGAQEGGLDCGTVRTPLEPARSRGPALLYRERPVLVTADSGRFADGSAAEWSELAHAPLCRLLPDPLWPRVAAAVAAATGAEPAVRVEVDSLPELLEHIGRGGGCAVLTHSWLAAGGVTGGLRAVPLAEPAEVGGVGLANADRRPEPLLAADLAAFARSLPLQRDLDAVLTGTGATGGLVPEPRASSPG</sequence>
<dbReference type="Pfam" id="PF00126">
    <property type="entry name" value="HTH_1"/>
    <property type="match status" value="1"/>
</dbReference>
<dbReference type="PANTHER" id="PTHR30419:SF31">
    <property type="entry name" value="BLR3139 PROTEIN"/>
    <property type="match status" value="1"/>
</dbReference>
<name>A0A841E9U6_9ACTN</name>
<keyword evidence="4" id="KW-0804">Transcription</keyword>
<dbReference type="PROSITE" id="PS50931">
    <property type="entry name" value="HTH_LYSR"/>
    <property type="match status" value="1"/>
</dbReference>
<evidence type="ECO:0000313" key="7">
    <source>
        <dbReference type="Proteomes" id="UP000578077"/>
    </source>
</evidence>
<dbReference type="GO" id="GO:0003700">
    <property type="term" value="F:DNA-binding transcription factor activity"/>
    <property type="evidence" value="ECO:0007669"/>
    <property type="project" value="InterPro"/>
</dbReference>
<dbReference type="Gene3D" id="3.40.190.10">
    <property type="entry name" value="Periplasmic binding protein-like II"/>
    <property type="match status" value="2"/>
</dbReference>
<dbReference type="AlphaFoldDB" id="A0A841E9U6"/>
<comment type="caution">
    <text evidence="6">The sequence shown here is derived from an EMBL/GenBank/DDBJ whole genome shotgun (WGS) entry which is preliminary data.</text>
</comment>
<gene>
    <name evidence="6" type="ORF">HNR25_004538</name>
</gene>
<dbReference type="CDD" id="cd05466">
    <property type="entry name" value="PBP2_LTTR_substrate"/>
    <property type="match status" value="1"/>
</dbReference>
<dbReference type="PANTHER" id="PTHR30419">
    <property type="entry name" value="HTH-TYPE TRANSCRIPTIONAL REGULATOR YBHD"/>
    <property type="match status" value="1"/>
</dbReference>
<proteinExistence type="inferred from homology"/>
<dbReference type="SUPFAM" id="SSF53850">
    <property type="entry name" value="Periplasmic binding protein-like II"/>
    <property type="match status" value="1"/>
</dbReference>
<dbReference type="InterPro" id="IPR036388">
    <property type="entry name" value="WH-like_DNA-bd_sf"/>
</dbReference>
<dbReference type="InterPro" id="IPR050950">
    <property type="entry name" value="HTH-type_LysR_regulators"/>
</dbReference>
<dbReference type="Gene3D" id="1.10.10.10">
    <property type="entry name" value="Winged helix-like DNA-binding domain superfamily/Winged helix DNA-binding domain"/>
    <property type="match status" value="1"/>
</dbReference>
<accession>A0A841E9U6</accession>
<dbReference type="InterPro" id="IPR005119">
    <property type="entry name" value="LysR_subst-bd"/>
</dbReference>
<dbReference type="Proteomes" id="UP000578077">
    <property type="component" value="Unassembled WGS sequence"/>
</dbReference>
<keyword evidence="3 6" id="KW-0238">DNA-binding</keyword>